<dbReference type="Gene3D" id="1.25.40.20">
    <property type="entry name" value="Ankyrin repeat-containing domain"/>
    <property type="match status" value="1"/>
</dbReference>
<dbReference type="InterPro" id="IPR036770">
    <property type="entry name" value="Ankyrin_rpt-contain_sf"/>
</dbReference>
<dbReference type="Pfam" id="PF13637">
    <property type="entry name" value="Ank_4"/>
    <property type="match status" value="1"/>
</dbReference>
<protein>
    <submittedName>
        <fullName evidence="2">Uncharacterized protein</fullName>
    </submittedName>
</protein>
<evidence type="ECO:0000313" key="3">
    <source>
        <dbReference type="Proteomes" id="UP000245243"/>
    </source>
</evidence>
<feature type="region of interest" description="Disordered" evidence="1">
    <location>
        <begin position="919"/>
        <end position="943"/>
    </location>
</feature>
<evidence type="ECO:0000313" key="2">
    <source>
        <dbReference type="EMBL" id="SPR16101.1"/>
    </source>
</evidence>
<reference evidence="3" key="1">
    <citation type="submission" date="2018-03" db="EMBL/GenBank/DDBJ databases">
        <authorList>
            <person name="Batty M. E."/>
            <person name="Batty M E."/>
        </authorList>
    </citation>
    <scope>NUCLEOTIDE SEQUENCE [LARGE SCALE GENOMIC DNA]</scope>
</reference>
<gene>
    <name evidence="2" type="ORF">KARP_01991</name>
</gene>
<feature type="compositionally biased region" description="Low complexity" evidence="1">
    <location>
        <begin position="586"/>
        <end position="598"/>
    </location>
</feature>
<name>A0A2U3RSA1_ORITS</name>
<dbReference type="Proteomes" id="UP000245243">
    <property type="component" value="Chromosome I"/>
</dbReference>
<dbReference type="AlphaFoldDB" id="A0A2U3RSA1"/>
<accession>A0A2U3RSA1</accession>
<sequence length="943" mass="107360">MKIKLKNAVEQALDHLLKNQGQTAACIIYSISNNDSVVFQILLKEMKVRQYDTLMLPQNQWKALIEHFAMQDKYHWSLRALSRLFPSLITNHAYEAVHYAAYFKANRNLKLLLNPKFNLDLNALSPGNGNTILGNAILGDNLEGVKLLLKMNSVDYTKPNSCNFRPIHVAIWKDEIDVQSPQCIYTTTLRIHYRLKGQTKLLNTHCKFKAQSLQMQLFSRQLCENPFQIEDHNQNDFQTCTILFIKVLSCKSQKYFLKLLESTSKILTSSSFGLDHKGHVLNFLSFSSTCFELTDKAQTALENLLNTVIIPQNETLIQIDKLHALYCYMISRACNELNVDKASYYAELLVNPAAVVNPEDKAEACISLAFLYESLYISRKAIFYLDKAIETCRASLLPKLATKCFRALVNKINIYQACNKEQDANECIQHGSLPKSLKDLCLITQQLKFKQYTSFKVTDLVKEVAELEELSCINFNDAASIVKHNKLKEDLGWKYQYFVNTYVFICTHAQDLQTLTHAIQIAESGLNLFPDPAVAFSIIKNTLSIYAKAELYDEGIQFLQKYSTQYPTSQPHILYHKYVLYSNSANSDNSDNSDNNDNSAKHAKHAKHAKRKLASKFLKELEQKSQNSKVCSILYSKAKELDQIVMQKKIKHQSDNEDAILAALQALFQQEVNSEEEVNKCLLQEKVECQSGDEDDILEALPRLFQVESQNEIDIVLNTTHWHIDDQRIISSNNTTYIANSSSFINSDGLFAIIDEKISRQLDTVTKQQCQAALEKGLIHRQKKCSGIKILNLKDNKVIELKLASRDLRLIATTAYINLDNKMLIIFNKLATHSTLQKNIVKSKYITKNSICHVNCSEEDKFKNRTEKSFIQPEESTATAQSCSLSEQIHAKVETKCMIDEFTTLDITDTSDLAESHCENNEDREIVGNSKDEGFSLSGRSLL</sequence>
<feature type="region of interest" description="Disordered" evidence="1">
    <location>
        <begin position="586"/>
        <end position="606"/>
    </location>
</feature>
<dbReference type="InterPro" id="IPR002110">
    <property type="entry name" value="Ankyrin_rpt"/>
</dbReference>
<organism evidence="2 3">
    <name type="scientific">Orientia tsutsugamushi</name>
    <name type="common">Rickettsia tsutsugamushi</name>
    <dbReference type="NCBI Taxonomy" id="784"/>
    <lineage>
        <taxon>Bacteria</taxon>
        <taxon>Pseudomonadati</taxon>
        <taxon>Pseudomonadota</taxon>
        <taxon>Alphaproteobacteria</taxon>
        <taxon>Rickettsiales</taxon>
        <taxon>Rickettsiaceae</taxon>
        <taxon>Rickettsieae</taxon>
        <taxon>Orientia</taxon>
    </lineage>
</organism>
<proteinExistence type="predicted"/>
<feature type="compositionally biased region" description="Basic and acidic residues" evidence="1">
    <location>
        <begin position="919"/>
        <end position="934"/>
    </location>
</feature>
<dbReference type="SUPFAM" id="SSF48403">
    <property type="entry name" value="Ankyrin repeat"/>
    <property type="match status" value="1"/>
</dbReference>
<dbReference type="RefSeq" id="WP_045912937.1">
    <property type="nucleotide sequence ID" value="NZ_LS398548.1"/>
</dbReference>
<evidence type="ECO:0000256" key="1">
    <source>
        <dbReference type="SAM" id="MobiDB-lite"/>
    </source>
</evidence>
<dbReference type="EMBL" id="LS398548">
    <property type="protein sequence ID" value="SPR16101.1"/>
    <property type="molecule type" value="Genomic_DNA"/>
</dbReference>